<dbReference type="PANTHER" id="PTHR10790:SF51">
    <property type="entry name" value="TETRATRICOPEPTIDE REPEAT PROTEIN"/>
    <property type="match status" value="1"/>
</dbReference>
<dbReference type="Proteomes" id="UP000034344">
    <property type="component" value="Unassembled WGS sequence"/>
</dbReference>
<feature type="transmembrane region" description="Helical" evidence="1">
    <location>
        <begin position="312"/>
        <end position="329"/>
    </location>
</feature>
<protein>
    <recommendedName>
        <fullName evidence="4">YYY membrane protein</fullName>
    </recommendedName>
</protein>
<dbReference type="PATRIC" id="fig|1618480.3.peg.457"/>
<dbReference type="EMBL" id="LBRS01000006">
    <property type="protein sequence ID" value="KKQ01575.1"/>
    <property type="molecule type" value="Genomic_DNA"/>
</dbReference>
<feature type="transmembrane region" description="Helical" evidence="1">
    <location>
        <begin position="545"/>
        <end position="562"/>
    </location>
</feature>
<keyword evidence="1" id="KW-1133">Transmembrane helix</keyword>
<feature type="transmembrane region" description="Helical" evidence="1">
    <location>
        <begin position="357"/>
        <end position="383"/>
    </location>
</feature>
<reference evidence="2 3" key="1">
    <citation type="journal article" date="2015" name="Nature">
        <title>rRNA introns, odd ribosomes, and small enigmatic genomes across a large radiation of phyla.</title>
        <authorList>
            <person name="Brown C.T."/>
            <person name="Hug L.A."/>
            <person name="Thomas B.C."/>
            <person name="Sharon I."/>
            <person name="Castelle C.J."/>
            <person name="Singh A."/>
            <person name="Wilkins M.J."/>
            <person name="Williams K.H."/>
            <person name="Banfield J.F."/>
        </authorList>
    </citation>
    <scope>NUCLEOTIDE SEQUENCE [LARGE SCALE GENOMIC DNA]</scope>
</reference>
<dbReference type="AlphaFoldDB" id="A0A0G0EKK0"/>
<feature type="transmembrane region" description="Helical" evidence="1">
    <location>
        <begin position="94"/>
        <end position="116"/>
    </location>
</feature>
<keyword evidence="1" id="KW-0472">Membrane</keyword>
<feature type="transmembrane region" description="Helical" evidence="1">
    <location>
        <begin position="504"/>
        <end position="525"/>
    </location>
</feature>
<dbReference type="Pfam" id="PF10060">
    <property type="entry name" value="DUF2298"/>
    <property type="match status" value="1"/>
</dbReference>
<dbReference type="InterPro" id="IPR018746">
    <property type="entry name" value="DUF2298"/>
</dbReference>
<dbReference type="PANTHER" id="PTHR10790">
    <property type="entry name" value="TPR-DOMAIN CONTAINING PROTEIN"/>
    <property type="match status" value="1"/>
</dbReference>
<comment type="caution">
    <text evidence="2">The sequence shown here is derived from an EMBL/GenBank/DDBJ whole genome shotgun (WGS) entry which is preliminary data.</text>
</comment>
<feature type="transmembrane region" description="Helical" evidence="1">
    <location>
        <begin position="389"/>
        <end position="407"/>
    </location>
</feature>
<feature type="transmembrane region" description="Helical" evidence="1">
    <location>
        <begin position="6"/>
        <end position="24"/>
    </location>
</feature>
<feature type="transmembrane region" description="Helical" evidence="1">
    <location>
        <begin position="61"/>
        <end position="82"/>
    </location>
</feature>
<dbReference type="STRING" id="1618480.US11_C0006G0017"/>
<feature type="transmembrane region" description="Helical" evidence="1">
    <location>
        <begin position="414"/>
        <end position="432"/>
    </location>
</feature>
<feature type="transmembrane region" description="Helical" evidence="1">
    <location>
        <begin position="36"/>
        <end position="55"/>
    </location>
</feature>
<proteinExistence type="predicted"/>
<gene>
    <name evidence="2" type="ORF">US11_C0006G0017</name>
</gene>
<accession>A0A0G0EKK0</accession>
<evidence type="ECO:0000256" key="1">
    <source>
        <dbReference type="SAM" id="Phobius"/>
    </source>
</evidence>
<evidence type="ECO:0008006" key="4">
    <source>
        <dbReference type="Google" id="ProtNLM"/>
    </source>
</evidence>
<feature type="transmembrane region" description="Helical" evidence="1">
    <location>
        <begin position="469"/>
        <end position="492"/>
    </location>
</feature>
<feature type="transmembrane region" description="Helical" evidence="1">
    <location>
        <begin position="571"/>
        <end position="590"/>
    </location>
</feature>
<evidence type="ECO:0000313" key="3">
    <source>
        <dbReference type="Proteomes" id="UP000034344"/>
    </source>
</evidence>
<sequence>MEWILLIRWYSVIFLFGIIFFPLAKIIFGRVFTDQGYGFSKIIGILLTTYVVFVLGTAKLLPFSSIGIILILAVAWIINYLLWKKTSENKYSAIPYKLIVIEELLFIVSLLFWTYIRGQEPSIRSLEKFMDFGFMNSIMRSRFFPPLDIWLSADPGAPQGYSINYYYFGHLTGALLMKISGVKTSIGYNLILNTLFTLGIVQTFSLIVNIIHFLNFTSIKDKVISMASYIKTIVFGLLGSFLLNLGGNLHTIYLFTKGYPNEQPVPFWQILSGFNPMKYWYPNATRFIPFTIHEFPSYSYVVADLHGHVFDIPFVLLTLAILFIFFVTYKESKLNNLAQNQQLKIVNKFQGKQNYNLIFIILNSKFLILNSILLGFLTAIHYMTNAFDGPIYLLLSLLVFFFLSGLTKRFLTQSGFLIISFIIFSLPFSMHFKPFVSGIGVNCSPAFLTDIGKIGPFLFEKNNCQISPLWMLFILWGFFWINFLILSIIHFFKKNNWNQTKHKSLKFMALLFSFGILLTIIPEFFYIKDIYPAHFRANTMFKLGYQAYIIMMISSIYTLIVIKQLEGKTKFLFSFIFVFLAFFVAAYPFFSIPSYYGNLDRKIVLDGSAWMKEQFPEDADIIQYINANIDNQPVILEAQGDSYTDFERISAYTGLPTVAGWWVHEWLWRGSPNVVGNRIPDIVNMYESKDIKLTQNLLRKYKVKYVIISKMEKQKYPNLYENKFMYIGKRIFLSDNGFGALYQVD</sequence>
<organism evidence="2 3">
    <name type="scientific">Candidatus Roizmanbacteria bacterium GW2011_GWA2_36_23</name>
    <dbReference type="NCBI Taxonomy" id="1618480"/>
    <lineage>
        <taxon>Bacteria</taxon>
        <taxon>Candidatus Roizmaniibacteriota</taxon>
    </lineage>
</organism>
<keyword evidence="1" id="KW-0812">Transmembrane</keyword>
<name>A0A0G0EKK0_9BACT</name>
<evidence type="ECO:0000313" key="2">
    <source>
        <dbReference type="EMBL" id="KKQ01575.1"/>
    </source>
</evidence>
<feature type="transmembrane region" description="Helical" evidence="1">
    <location>
        <begin position="186"/>
        <end position="211"/>
    </location>
</feature>